<reference evidence="3 4" key="1">
    <citation type="submission" date="2019-03" db="EMBL/GenBank/DDBJ databases">
        <title>Flavobacterium AR-3-4 sp. nov. isolated from arctic soil.</title>
        <authorList>
            <person name="Chaudhary D.K."/>
        </authorList>
    </citation>
    <scope>NUCLEOTIDE SEQUENCE [LARGE SCALE GENOMIC DNA]</scope>
    <source>
        <strain evidence="3 4">AR-3-4</strain>
    </source>
</reference>
<dbReference type="InterPro" id="IPR026444">
    <property type="entry name" value="Secre_tail"/>
</dbReference>
<accession>A0A4R5CJP4</accession>
<protein>
    <submittedName>
        <fullName evidence="3">T9SS type A sorting domain-containing protein</fullName>
    </submittedName>
</protein>
<dbReference type="Proteomes" id="UP000295479">
    <property type="component" value="Unassembled WGS sequence"/>
</dbReference>
<evidence type="ECO:0000313" key="4">
    <source>
        <dbReference type="Proteomes" id="UP000295479"/>
    </source>
</evidence>
<keyword evidence="4" id="KW-1185">Reference proteome</keyword>
<sequence length="214" mass="22861">MKTKLQLLGVFFISVLGFSQNSIVSTSSPSSAVPGTTITAGFNYTAAVDGTCQIQLFKTNASGSIDYSAGTSLYFTGAVSAAATSTLKSTTFAIPSDFALSNSLPPGVVYKWFFKLTVGGVDYYTSNPILDVVSTLSTKSFNANSVKVVYNTKSKNVVFFDIEESEMAVYDSKGSRIMELKNVSQNSTIDVSSFSKGLYILTSKNGSVFKFVVQ</sequence>
<comment type="caution">
    <text evidence="3">The sequence shown here is derived from an EMBL/GenBank/DDBJ whole genome shotgun (WGS) entry which is preliminary data.</text>
</comment>
<evidence type="ECO:0000313" key="3">
    <source>
        <dbReference type="EMBL" id="TDD99376.1"/>
    </source>
</evidence>
<feature type="chain" id="PRO_5020450765" evidence="2">
    <location>
        <begin position="20"/>
        <end position="214"/>
    </location>
</feature>
<gene>
    <name evidence="3" type="ORF">E0F76_01230</name>
</gene>
<feature type="signal peptide" evidence="2">
    <location>
        <begin position="1"/>
        <end position="19"/>
    </location>
</feature>
<organism evidence="3 4">
    <name type="scientific">Flavobacterium cellulosilyticum</name>
    <dbReference type="NCBI Taxonomy" id="2541731"/>
    <lineage>
        <taxon>Bacteria</taxon>
        <taxon>Pseudomonadati</taxon>
        <taxon>Bacteroidota</taxon>
        <taxon>Flavobacteriia</taxon>
        <taxon>Flavobacteriales</taxon>
        <taxon>Flavobacteriaceae</taxon>
        <taxon>Flavobacterium</taxon>
    </lineage>
</organism>
<keyword evidence="1 2" id="KW-0732">Signal</keyword>
<name>A0A4R5CJP4_9FLAO</name>
<dbReference type="RefSeq" id="WP_132000516.1">
    <property type="nucleotide sequence ID" value="NZ_SMFK01000001.1"/>
</dbReference>
<evidence type="ECO:0000256" key="1">
    <source>
        <dbReference type="ARBA" id="ARBA00022729"/>
    </source>
</evidence>
<evidence type="ECO:0000256" key="2">
    <source>
        <dbReference type="SAM" id="SignalP"/>
    </source>
</evidence>
<proteinExistence type="predicted"/>
<dbReference type="EMBL" id="SMFK01000001">
    <property type="protein sequence ID" value="TDD99376.1"/>
    <property type="molecule type" value="Genomic_DNA"/>
</dbReference>
<dbReference type="AlphaFoldDB" id="A0A4R5CJP4"/>
<dbReference type="OrthoDB" id="1433593at2"/>
<dbReference type="NCBIfam" id="TIGR04183">
    <property type="entry name" value="Por_Secre_tail"/>
    <property type="match status" value="1"/>
</dbReference>